<dbReference type="AlphaFoldDB" id="M7MPS2"/>
<gene>
    <name evidence="1" type="ORF">ADIAG_02376</name>
</gene>
<sequence>MSRLREWVVRQQCQRKGHKDTGCYSESGSTGVCCDRCGRTLWTRHGWEEPGPPRFQAPNYPTLYTGYGRRPFKGWWK</sequence>
<dbReference type="STRING" id="1276920.ADIAG_02376"/>
<evidence type="ECO:0000313" key="2">
    <source>
        <dbReference type="Proteomes" id="UP000012015"/>
    </source>
</evidence>
<dbReference type="Proteomes" id="UP000012015">
    <property type="component" value="Unassembled WGS sequence"/>
</dbReference>
<keyword evidence="2" id="KW-1185">Reference proteome</keyword>
<reference evidence="1 2" key="1">
    <citation type="journal article" date="2013" name="Genome Announc.">
        <title>Draft Genome Sequence of Arthrobacter gangotriensis Strain Lz1yT, Isolated from a Penguin Rookery Soil Sample Collected in Antarctica, near the Indian Station Dakshin Gangotri.</title>
        <authorList>
            <person name="Shivaji S."/>
            <person name="Ara S."/>
            <person name="Bandi S."/>
            <person name="Singh A."/>
            <person name="Kumar Pinnaka A."/>
        </authorList>
    </citation>
    <scope>NUCLEOTIDE SEQUENCE [LARGE SCALE GENOMIC DNA]</scope>
    <source>
        <strain evidence="1 2">Lz1y</strain>
    </source>
</reference>
<dbReference type="EMBL" id="AOCK01000006">
    <property type="protein sequence ID" value="EMQ98357.1"/>
    <property type="molecule type" value="Genomic_DNA"/>
</dbReference>
<name>M7MPS2_9MICC</name>
<accession>M7MPS2</accession>
<protein>
    <submittedName>
        <fullName evidence="1">Uncharacterized protein</fullName>
    </submittedName>
</protein>
<proteinExistence type="predicted"/>
<evidence type="ECO:0000313" key="1">
    <source>
        <dbReference type="EMBL" id="EMQ98357.1"/>
    </source>
</evidence>
<organism evidence="1 2">
    <name type="scientific">Paeniglutamicibacter gangotriensis Lz1y</name>
    <dbReference type="NCBI Taxonomy" id="1276920"/>
    <lineage>
        <taxon>Bacteria</taxon>
        <taxon>Bacillati</taxon>
        <taxon>Actinomycetota</taxon>
        <taxon>Actinomycetes</taxon>
        <taxon>Micrococcales</taxon>
        <taxon>Micrococcaceae</taxon>
        <taxon>Paeniglutamicibacter</taxon>
    </lineage>
</organism>
<comment type="caution">
    <text evidence="1">The sequence shown here is derived from an EMBL/GenBank/DDBJ whole genome shotgun (WGS) entry which is preliminary data.</text>
</comment>